<proteinExistence type="predicted"/>
<protein>
    <submittedName>
        <fullName evidence="1">Uncharacterized protein</fullName>
    </submittedName>
</protein>
<dbReference type="EMBL" id="JBHUDH010000253">
    <property type="protein sequence ID" value="MFD1527680.1"/>
    <property type="molecule type" value="Genomic_DNA"/>
</dbReference>
<reference evidence="1 2" key="1">
    <citation type="journal article" date="2019" name="Int. J. Syst. Evol. Microbiol.">
        <title>The Global Catalogue of Microorganisms (GCM) 10K type strain sequencing project: providing services to taxonomists for standard genome sequencing and annotation.</title>
        <authorList>
            <consortium name="The Broad Institute Genomics Platform"/>
            <consortium name="The Broad Institute Genome Sequencing Center for Infectious Disease"/>
            <person name="Wu L."/>
            <person name="Ma J."/>
        </authorList>
    </citation>
    <scope>NUCLEOTIDE SEQUENCE [LARGE SCALE GENOMIC DNA]</scope>
    <source>
        <strain evidence="1 2">CGMCC 1.12285</strain>
    </source>
</reference>
<name>A0ABD6B9T4_9EURY</name>
<gene>
    <name evidence="1" type="ORF">ACFR9S_15470</name>
</gene>
<dbReference type="RefSeq" id="WP_379731860.1">
    <property type="nucleotide sequence ID" value="NZ_JBHSWZ010000155.1"/>
</dbReference>
<sequence length="224" mass="25661">MPPSEITAFRQTLRQAEEEDFSRYHKCRETLQRVGSTAVVNDDTLTRSWMQHVKLLLELLNTWATDRFQTQFRRRISEFIQNDESGQLGETTQKIYSKLPENLLESILLKGIDNLQFSECIIDNSASPDPNGFSEAVSAGLSSFVEERQSNIAVVTLEVYTLIAEDLIPEIDAWVGERVGELMDLALQEWDKSRSETENWTNVLAEVDILLGKWDGEVRYLGDR</sequence>
<evidence type="ECO:0000313" key="2">
    <source>
        <dbReference type="Proteomes" id="UP001597111"/>
    </source>
</evidence>
<comment type="caution">
    <text evidence="1">The sequence shown here is derived from an EMBL/GenBank/DDBJ whole genome shotgun (WGS) entry which is preliminary data.</text>
</comment>
<accession>A0ABD6B9T4</accession>
<organism evidence="1 2">
    <name type="scientific">Halolamina salina</name>
    <dbReference type="NCBI Taxonomy" id="1220023"/>
    <lineage>
        <taxon>Archaea</taxon>
        <taxon>Methanobacteriati</taxon>
        <taxon>Methanobacteriota</taxon>
        <taxon>Stenosarchaea group</taxon>
        <taxon>Halobacteria</taxon>
        <taxon>Halobacteriales</taxon>
        <taxon>Haloferacaceae</taxon>
    </lineage>
</organism>
<evidence type="ECO:0000313" key="1">
    <source>
        <dbReference type="EMBL" id="MFD1527680.1"/>
    </source>
</evidence>
<dbReference type="AlphaFoldDB" id="A0ABD6B9T4"/>
<dbReference type="Proteomes" id="UP001597111">
    <property type="component" value="Unassembled WGS sequence"/>
</dbReference>
<keyword evidence="2" id="KW-1185">Reference proteome</keyword>